<dbReference type="EMBL" id="JACHHQ010000001">
    <property type="protein sequence ID" value="MBB5198611.1"/>
    <property type="molecule type" value="Genomic_DNA"/>
</dbReference>
<comment type="cofactor">
    <cofactor evidence="4">
        <name>[4Fe-4S] cluster</name>
        <dbReference type="ChEBI" id="CHEBI:49883"/>
    </cofactor>
</comment>
<keyword evidence="4" id="KW-0004">4Fe-4S</keyword>
<evidence type="ECO:0000313" key="7">
    <source>
        <dbReference type="Proteomes" id="UP000571084"/>
    </source>
</evidence>
<keyword evidence="7" id="KW-1185">Reference proteome</keyword>
<dbReference type="GO" id="GO:0051539">
    <property type="term" value="F:4 iron, 4 sulfur cluster binding"/>
    <property type="evidence" value="ECO:0007669"/>
    <property type="project" value="UniProtKB-KW"/>
</dbReference>
<keyword evidence="1 4" id="KW-0479">Metal-binding</keyword>
<dbReference type="InterPro" id="IPR022569">
    <property type="entry name" value="Fd_C"/>
</dbReference>
<keyword evidence="4" id="KW-0003">3Fe-4S</keyword>
<evidence type="ECO:0000256" key="1">
    <source>
        <dbReference type="ARBA" id="ARBA00022723"/>
    </source>
</evidence>
<comment type="function">
    <text evidence="4">Ferredoxins are iron-sulfur proteins that transfer electrons in a wide variety of metabolic reactions.</text>
</comment>
<dbReference type="PROSITE" id="PS00198">
    <property type="entry name" value="4FE4S_FER_1"/>
    <property type="match status" value="1"/>
</dbReference>
<protein>
    <recommendedName>
        <fullName evidence="4">Ferredoxin</fullName>
    </recommendedName>
</protein>
<dbReference type="InterPro" id="IPR017896">
    <property type="entry name" value="4Fe4S_Fe-S-bd"/>
</dbReference>
<comment type="cofactor">
    <cofactor evidence="4">
        <name>[3Fe-4S] cluster</name>
        <dbReference type="ChEBI" id="CHEBI:21137"/>
    </cofactor>
</comment>
<evidence type="ECO:0000256" key="2">
    <source>
        <dbReference type="ARBA" id="ARBA00023004"/>
    </source>
</evidence>
<accession>A0A840RPR7</accession>
<evidence type="ECO:0000313" key="6">
    <source>
        <dbReference type="EMBL" id="MBB5198611.1"/>
    </source>
</evidence>
<feature type="domain" description="4Fe-4S ferredoxin-type" evidence="5">
    <location>
        <begin position="9"/>
        <end position="38"/>
    </location>
</feature>
<organism evidence="6 7">
    <name type="scientific">Glaciimonas immobilis</name>
    <dbReference type="NCBI Taxonomy" id="728004"/>
    <lineage>
        <taxon>Bacteria</taxon>
        <taxon>Pseudomonadati</taxon>
        <taxon>Pseudomonadota</taxon>
        <taxon>Betaproteobacteria</taxon>
        <taxon>Burkholderiales</taxon>
        <taxon>Oxalobacteraceae</taxon>
        <taxon>Glaciimonas</taxon>
    </lineage>
</organism>
<dbReference type="Pfam" id="PF00037">
    <property type="entry name" value="Fer4"/>
    <property type="match status" value="1"/>
</dbReference>
<reference evidence="6 7" key="1">
    <citation type="submission" date="2020-08" db="EMBL/GenBank/DDBJ databases">
        <title>Genomic Encyclopedia of Type Strains, Phase IV (KMG-IV): sequencing the most valuable type-strain genomes for metagenomic binning, comparative biology and taxonomic classification.</title>
        <authorList>
            <person name="Goeker M."/>
        </authorList>
    </citation>
    <scope>NUCLEOTIDE SEQUENCE [LARGE SCALE GENOMIC DNA]</scope>
    <source>
        <strain evidence="6 7">DSM 23240</strain>
    </source>
</reference>
<dbReference type="GO" id="GO:0046872">
    <property type="term" value="F:metal ion binding"/>
    <property type="evidence" value="ECO:0007669"/>
    <property type="project" value="UniProtKB-KW"/>
</dbReference>
<dbReference type="Proteomes" id="UP000571084">
    <property type="component" value="Unassembled WGS sequence"/>
</dbReference>
<dbReference type="Pfam" id="PF11953">
    <property type="entry name" value="DUF3470"/>
    <property type="match status" value="1"/>
</dbReference>
<evidence type="ECO:0000259" key="5">
    <source>
        <dbReference type="PROSITE" id="PS51379"/>
    </source>
</evidence>
<keyword evidence="4" id="KW-0249">Electron transport</keyword>
<evidence type="ECO:0000256" key="3">
    <source>
        <dbReference type="ARBA" id="ARBA00023014"/>
    </source>
</evidence>
<dbReference type="Gene3D" id="3.30.70.20">
    <property type="match status" value="1"/>
</dbReference>
<keyword evidence="4" id="KW-0813">Transport</keyword>
<keyword evidence="3 4" id="KW-0411">Iron-sulfur</keyword>
<sequence length="94" mass="10753">MNCFREGPHFLVIAPDECIDCSLCVSECPVNAIFCDTDLPADQRHFMQINAKLAARPEWKPITQTKAPLAEHNKWRSAFEKLTLLDEHFLKLAI</sequence>
<comment type="caution">
    <text evidence="6">The sequence shown here is derived from an EMBL/GenBank/DDBJ whole genome shotgun (WGS) entry which is preliminary data.</text>
</comment>
<dbReference type="GO" id="GO:0051538">
    <property type="term" value="F:3 iron, 4 sulfur cluster binding"/>
    <property type="evidence" value="ECO:0007669"/>
    <property type="project" value="UniProtKB-KW"/>
</dbReference>
<keyword evidence="2 4" id="KW-0408">Iron</keyword>
<evidence type="ECO:0000256" key="4">
    <source>
        <dbReference type="RuleBase" id="RU364098"/>
    </source>
</evidence>
<dbReference type="SUPFAM" id="SSF54862">
    <property type="entry name" value="4Fe-4S ferredoxins"/>
    <property type="match status" value="1"/>
</dbReference>
<dbReference type="AlphaFoldDB" id="A0A840RPR7"/>
<name>A0A840RPR7_9BURK</name>
<keyword evidence="4" id="KW-0677">Repeat</keyword>
<dbReference type="InterPro" id="IPR017900">
    <property type="entry name" value="4Fe4S_Fe_S_CS"/>
</dbReference>
<proteinExistence type="predicted"/>
<gene>
    <name evidence="6" type="ORF">HNR39_000421</name>
</gene>
<dbReference type="PROSITE" id="PS51379">
    <property type="entry name" value="4FE4S_FER_2"/>
    <property type="match status" value="1"/>
</dbReference>